<dbReference type="AlphaFoldDB" id="A0AAV1IXB0"/>
<evidence type="ECO:0000313" key="3">
    <source>
        <dbReference type="EMBL" id="CAK1540958.1"/>
    </source>
</evidence>
<organism evidence="3 4">
    <name type="scientific">Leptosia nina</name>
    <dbReference type="NCBI Taxonomy" id="320188"/>
    <lineage>
        <taxon>Eukaryota</taxon>
        <taxon>Metazoa</taxon>
        <taxon>Ecdysozoa</taxon>
        <taxon>Arthropoda</taxon>
        <taxon>Hexapoda</taxon>
        <taxon>Insecta</taxon>
        <taxon>Pterygota</taxon>
        <taxon>Neoptera</taxon>
        <taxon>Endopterygota</taxon>
        <taxon>Lepidoptera</taxon>
        <taxon>Glossata</taxon>
        <taxon>Ditrysia</taxon>
        <taxon>Papilionoidea</taxon>
        <taxon>Pieridae</taxon>
        <taxon>Pierinae</taxon>
        <taxon>Leptosia</taxon>
    </lineage>
</organism>
<dbReference type="GO" id="GO:0031267">
    <property type="term" value="F:small GTPase binding"/>
    <property type="evidence" value="ECO:0007669"/>
    <property type="project" value="InterPro"/>
</dbReference>
<sequence length="411" mass="48528">MPSRRTEVTHVERLNQLFSDSGLECLRSAIVSEESSSISDEDEQLGKVEEEEEQIAEADLMVDVRSIVEEEIIEEEPEIFPTPSLRRLLPDRWRKIEEQNRIHVLPEEFRSDIDPTLIPKILSTPQQKYIDILAEITGCVQYKKSLAEFWFLDTLANMLRRAQDEEMDRPAQAILVMWFCEWMKEMQHFDAADRQRMLKRFQDNMISAAKFIGEEEHLPTPIEAGVFYKAQEEVAMDVSRSSHQSRHLVTFENAAYECSLRDLINIMHYIYDLFSTDYQYDLIRSIFTFTPEYNHIDMPYQLQNPKRLFAPLKLKPKKEKPKKEVKPQKGKKKDVDTEEYLALLELRARDERLQDEQEEADREDWHRRQHILPLQFAADDAFFDKYWPPPPPEPEPEPEPELKGKKGKGKK</sequence>
<evidence type="ECO:0000259" key="2">
    <source>
        <dbReference type="PROSITE" id="PS50166"/>
    </source>
</evidence>
<proteinExistence type="predicted"/>
<keyword evidence="4" id="KW-1185">Reference proteome</keyword>
<dbReference type="Proteomes" id="UP001497472">
    <property type="component" value="Unassembled WGS sequence"/>
</dbReference>
<comment type="caution">
    <text evidence="3">The sequence shown here is derived from an EMBL/GenBank/DDBJ whole genome shotgun (WGS) entry which is preliminary data.</text>
</comment>
<name>A0AAV1IXB0_9NEOP</name>
<dbReference type="PROSITE" id="PS50166">
    <property type="entry name" value="IMPORTIN_B_NT"/>
    <property type="match status" value="1"/>
</dbReference>
<protein>
    <recommendedName>
        <fullName evidence="2">Importin N-terminal domain-containing protein</fullName>
    </recommendedName>
</protein>
<feature type="region of interest" description="Disordered" evidence="1">
    <location>
        <begin position="382"/>
        <end position="411"/>
    </location>
</feature>
<gene>
    <name evidence="3" type="ORF">LNINA_LOCUS977</name>
</gene>
<dbReference type="EMBL" id="CAVLEF010000002">
    <property type="protein sequence ID" value="CAK1540958.1"/>
    <property type="molecule type" value="Genomic_DNA"/>
</dbReference>
<evidence type="ECO:0000313" key="4">
    <source>
        <dbReference type="Proteomes" id="UP001497472"/>
    </source>
</evidence>
<feature type="region of interest" description="Disordered" evidence="1">
    <location>
        <begin position="313"/>
        <end position="335"/>
    </location>
</feature>
<evidence type="ECO:0000256" key="1">
    <source>
        <dbReference type="SAM" id="MobiDB-lite"/>
    </source>
</evidence>
<reference evidence="3 4" key="1">
    <citation type="submission" date="2023-11" db="EMBL/GenBank/DDBJ databases">
        <authorList>
            <person name="Okamura Y."/>
        </authorList>
    </citation>
    <scope>NUCLEOTIDE SEQUENCE [LARGE SCALE GENOMIC DNA]</scope>
</reference>
<dbReference type="GO" id="GO:0006886">
    <property type="term" value="P:intracellular protein transport"/>
    <property type="evidence" value="ECO:0007669"/>
    <property type="project" value="InterPro"/>
</dbReference>
<feature type="domain" description="Importin N-terminal" evidence="2">
    <location>
        <begin position="85"/>
        <end position="123"/>
    </location>
</feature>
<accession>A0AAV1IXB0</accession>
<dbReference type="InterPro" id="IPR001494">
    <property type="entry name" value="Importin-beta_N"/>
</dbReference>